<evidence type="ECO:0000313" key="1">
    <source>
        <dbReference type="EMBL" id="MQL97008.1"/>
    </source>
</evidence>
<gene>
    <name evidence="1" type="ORF">Taro_029691</name>
</gene>
<keyword evidence="2" id="KW-1185">Reference proteome</keyword>
<protein>
    <submittedName>
        <fullName evidence="1">Uncharacterized protein</fullName>
    </submittedName>
</protein>
<dbReference type="EMBL" id="NMUH01001989">
    <property type="protein sequence ID" value="MQL97008.1"/>
    <property type="molecule type" value="Genomic_DNA"/>
</dbReference>
<sequence length="82" mass="9403">MYFVFWGGFLEGLLRNPARLETRQPRRPQSCRDSAPGRDCEMQMWTFLVAVAIGGRGVDANLRILQVIGSPKSKFFTWFSFS</sequence>
<feature type="non-terminal residue" evidence="1">
    <location>
        <position position="1"/>
    </location>
</feature>
<organism evidence="1 2">
    <name type="scientific">Colocasia esculenta</name>
    <name type="common">Wild taro</name>
    <name type="synonym">Arum esculentum</name>
    <dbReference type="NCBI Taxonomy" id="4460"/>
    <lineage>
        <taxon>Eukaryota</taxon>
        <taxon>Viridiplantae</taxon>
        <taxon>Streptophyta</taxon>
        <taxon>Embryophyta</taxon>
        <taxon>Tracheophyta</taxon>
        <taxon>Spermatophyta</taxon>
        <taxon>Magnoliopsida</taxon>
        <taxon>Liliopsida</taxon>
        <taxon>Araceae</taxon>
        <taxon>Aroideae</taxon>
        <taxon>Colocasieae</taxon>
        <taxon>Colocasia</taxon>
    </lineage>
</organism>
<dbReference type="AlphaFoldDB" id="A0A843VKG2"/>
<name>A0A843VKG2_COLES</name>
<proteinExistence type="predicted"/>
<evidence type="ECO:0000313" key="2">
    <source>
        <dbReference type="Proteomes" id="UP000652761"/>
    </source>
</evidence>
<dbReference type="Proteomes" id="UP000652761">
    <property type="component" value="Unassembled WGS sequence"/>
</dbReference>
<comment type="caution">
    <text evidence="1">The sequence shown here is derived from an EMBL/GenBank/DDBJ whole genome shotgun (WGS) entry which is preliminary data.</text>
</comment>
<accession>A0A843VKG2</accession>
<reference evidence="1" key="1">
    <citation type="submission" date="2017-07" db="EMBL/GenBank/DDBJ databases">
        <title>Taro Niue Genome Assembly and Annotation.</title>
        <authorList>
            <person name="Atibalentja N."/>
            <person name="Keating K."/>
            <person name="Fields C.J."/>
        </authorList>
    </citation>
    <scope>NUCLEOTIDE SEQUENCE</scope>
    <source>
        <strain evidence="1">Niue_2</strain>
        <tissue evidence="1">Leaf</tissue>
    </source>
</reference>